<gene>
    <name evidence="1" type="ORF">OWV82_020828</name>
</gene>
<comment type="caution">
    <text evidence="1">The sequence shown here is derived from an EMBL/GenBank/DDBJ whole genome shotgun (WGS) entry which is preliminary data.</text>
</comment>
<reference evidence="1 2" key="1">
    <citation type="journal article" date="2023" name="Science">
        <title>Complex scaffold remodeling in plant triterpene biosynthesis.</title>
        <authorList>
            <person name="De La Pena R."/>
            <person name="Hodgson H."/>
            <person name="Liu J.C."/>
            <person name="Stephenson M.J."/>
            <person name="Martin A.C."/>
            <person name="Owen C."/>
            <person name="Harkess A."/>
            <person name="Leebens-Mack J."/>
            <person name="Jimenez L.E."/>
            <person name="Osbourn A."/>
            <person name="Sattely E.S."/>
        </authorList>
    </citation>
    <scope>NUCLEOTIDE SEQUENCE [LARGE SCALE GENOMIC DNA]</scope>
    <source>
        <strain evidence="2">cv. JPN11</strain>
        <tissue evidence="1">Leaf</tissue>
    </source>
</reference>
<keyword evidence="2" id="KW-1185">Reference proteome</keyword>
<sequence>MSAKLLHSLSDENPDLQKQIGCMNGIFQLFDRHRFLSGRRIHHNQKRLLPPGRSDNHETKPNNAVQRPKEKNPKKTVKEKQRISTESSRTSFSSSSCSSSFSSVDNKHSQLESSSYGHTNFPGISCRDIPVYQPNNSLQLSRQPVDIRDIVKDSMYREARELSIKTASKENAGGQTLKYMDSPRPLHQPKSVKSRVSGPSESFRVLSKLRDDGFAAKDAPRFSYDGRESREGLKSTIKLKELPRLSLDSRERSMRGSTTEMKSNYLLEMQRVNGNSNNILNHQQEPGSYKRPSSVVAKLMGLEAFPDSMSTNGDQPNQMKTIPDVECDAFTRLSRTTDENKQTRTSGSPRNSVKEPASPRMKNANSLKKPTASSKFPIEPAPWKQPDGKIEKRLAQLEFKKSGKDLRALKQILEAMQKTKEILEIRKEDQASNFAPQTGSNYRAVQSSKLANSENLKGGYPTSTSTKGTSSPKSFRSPIVIMKTAKPMEKASNSASLATQNESLSNLQRLLHW</sequence>
<name>A0ACC1X9B8_MELAZ</name>
<dbReference type="Proteomes" id="UP001164539">
    <property type="component" value="Chromosome 11"/>
</dbReference>
<proteinExistence type="predicted"/>
<accession>A0ACC1X9B8</accession>
<evidence type="ECO:0000313" key="1">
    <source>
        <dbReference type="EMBL" id="KAJ4707284.1"/>
    </source>
</evidence>
<dbReference type="EMBL" id="CM051404">
    <property type="protein sequence ID" value="KAJ4707284.1"/>
    <property type="molecule type" value="Genomic_DNA"/>
</dbReference>
<organism evidence="1 2">
    <name type="scientific">Melia azedarach</name>
    <name type="common">Chinaberry tree</name>
    <dbReference type="NCBI Taxonomy" id="155640"/>
    <lineage>
        <taxon>Eukaryota</taxon>
        <taxon>Viridiplantae</taxon>
        <taxon>Streptophyta</taxon>
        <taxon>Embryophyta</taxon>
        <taxon>Tracheophyta</taxon>
        <taxon>Spermatophyta</taxon>
        <taxon>Magnoliopsida</taxon>
        <taxon>eudicotyledons</taxon>
        <taxon>Gunneridae</taxon>
        <taxon>Pentapetalae</taxon>
        <taxon>rosids</taxon>
        <taxon>malvids</taxon>
        <taxon>Sapindales</taxon>
        <taxon>Meliaceae</taxon>
        <taxon>Melia</taxon>
    </lineage>
</organism>
<evidence type="ECO:0000313" key="2">
    <source>
        <dbReference type="Proteomes" id="UP001164539"/>
    </source>
</evidence>
<protein>
    <submittedName>
        <fullName evidence="1">Protein LONGIFOLIA</fullName>
    </submittedName>
</protein>